<feature type="compositionally biased region" description="Acidic residues" evidence="1">
    <location>
        <begin position="115"/>
        <end position="125"/>
    </location>
</feature>
<feature type="compositionally biased region" description="Low complexity" evidence="1">
    <location>
        <begin position="16"/>
        <end position="64"/>
    </location>
</feature>
<name>A0AAN6GG56_9BASI</name>
<feature type="region of interest" description="Disordered" evidence="1">
    <location>
        <begin position="16"/>
        <end position="79"/>
    </location>
</feature>
<evidence type="ECO:0000256" key="1">
    <source>
        <dbReference type="SAM" id="MobiDB-lite"/>
    </source>
</evidence>
<comment type="caution">
    <text evidence="2">The sequence shown here is derived from an EMBL/GenBank/DDBJ whole genome shotgun (WGS) entry which is preliminary data.</text>
</comment>
<organism evidence="2 3">
    <name type="scientific">Tilletia horrida</name>
    <dbReference type="NCBI Taxonomy" id="155126"/>
    <lineage>
        <taxon>Eukaryota</taxon>
        <taxon>Fungi</taxon>
        <taxon>Dikarya</taxon>
        <taxon>Basidiomycota</taxon>
        <taxon>Ustilaginomycotina</taxon>
        <taxon>Exobasidiomycetes</taxon>
        <taxon>Tilletiales</taxon>
        <taxon>Tilletiaceae</taxon>
        <taxon>Tilletia</taxon>
    </lineage>
</organism>
<dbReference type="Proteomes" id="UP001176521">
    <property type="component" value="Unassembled WGS sequence"/>
</dbReference>
<evidence type="ECO:0000313" key="3">
    <source>
        <dbReference type="Proteomes" id="UP001176521"/>
    </source>
</evidence>
<feature type="region of interest" description="Disordered" evidence="1">
    <location>
        <begin position="313"/>
        <end position="405"/>
    </location>
</feature>
<dbReference type="AlphaFoldDB" id="A0AAN6GG56"/>
<keyword evidence="3" id="KW-1185">Reference proteome</keyword>
<feature type="compositionally biased region" description="Low complexity" evidence="1">
    <location>
        <begin position="355"/>
        <end position="398"/>
    </location>
</feature>
<dbReference type="EMBL" id="JAPDMQ010000039">
    <property type="protein sequence ID" value="KAK0538854.1"/>
    <property type="molecule type" value="Genomic_DNA"/>
</dbReference>
<feature type="region of interest" description="Disordered" evidence="1">
    <location>
        <begin position="166"/>
        <end position="187"/>
    </location>
</feature>
<accession>A0AAN6GG56</accession>
<proteinExistence type="predicted"/>
<protein>
    <submittedName>
        <fullName evidence="2">Uncharacterized protein</fullName>
    </submittedName>
</protein>
<sequence>MLNFKFGWPAALRTDASGSARGVGAAGDASASASSGSGAAHGSTADTSTPASAAATAPAGTTARAAKRDRKAPHSSSRTIGVPAAVRYFAIFDPRPPSRPKDKGKGKGKEKEQAPDADDAPDEAETPPSTTVLFYSSPSEPTTTQSTIHRRLGLASAIVQFSSEINQRGASGSAPAPPSAQMPAHDLPRWSVTASKTRTLTIRVRPFVYLHVVIDLPRLPRSVSVSKHAKSKSGAPPATMTKWEYVANAVQDEPVFDAMAKGWNAFVTRFGEPPDRSEGGEEDAEAELDAYHRSLEKYFMPWVLTWDIASSSFPQPPAPPADASRSISTVRSARKTSSLRKSVAGGIPSKPAPSPSDADAAASSSARARPNSVPDGSRVSSAGSTSSSSLTAALADTLRLSRKQT</sequence>
<feature type="region of interest" description="Disordered" evidence="1">
    <location>
        <begin position="91"/>
        <end position="146"/>
    </location>
</feature>
<feature type="compositionally biased region" description="Basic and acidic residues" evidence="1">
    <location>
        <begin position="99"/>
        <end position="114"/>
    </location>
</feature>
<feature type="compositionally biased region" description="Low complexity" evidence="1">
    <location>
        <begin position="136"/>
        <end position="146"/>
    </location>
</feature>
<evidence type="ECO:0000313" key="2">
    <source>
        <dbReference type="EMBL" id="KAK0538854.1"/>
    </source>
</evidence>
<gene>
    <name evidence="2" type="ORF">OC842_001163</name>
</gene>
<reference evidence="2" key="1">
    <citation type="journal article" date="2023" name="PhytoFront">
        <title>Draft Genome Resources of Seven Strains of Tilletia horrida, Causal Agent of Kernel Smut of Rice.</title>
        <authorList>
            <person name="Khanal S."/>
            <person name="Antony Babu S."/>
            <person name="Zhou X.G."/>
        </authorList>
    </citation>
    <scope>NUCLEOTIDE SEQUENCE</scope>
    <source>
        <strain evidence="2">TX3</strain>
    </source>
</reference>